<evidence type="ECO:0000259" key="1">
    <source>
        <dbReference type="Pfam" id="PF10979"/>
    </source>
</evidence>
<gene>
    <name evidence="3" type="ORF">RM704_10365</name>
</gene>
<evidence type="ECO:0000259" key="2">
    <source>
        <dbReference type="Pfam" id="PF23771"/>
    </source>
</evidence>
<name>A0ABU2YU71_9ACTN</name>
<keyword evidence="4" id="KW-1185">Reference proteome</keyword>
<dbReference type="Pfam" id="PF10979">
    <property type="entry name" value="DUF2786"/>
    <property type="match status" value="1"/>
</dbReference>
<organism evidence="3 4">
    <name type="scientific">Streptomyces gottesmaniae</name>
    <dbReference type="NCBI Taxonomy" id="3075518"/>
    <lineage>
        <taxon>Bacteria</taxon>
        <taxon>Bacillati</taxon>
        <taxon>Actinomycetota</taxon>
        <taxon>Actinomycetes</taxon>
        <taxon>Kitasatosporales</taxon>
        <taxon>Streptomycetaceae</taxon>
        <taxon>Streptomyces</taxon>
    </lineage>
</organism>
<dbReference type="Proteomes" id="UP001180737">
    <property type="component" value="Unassembled WGS sequence"/>
</dbReference>
<protein>
    <submittedName>
        <fullName evidence="3">DUF2786 domain-containing protein</fullName>
    </submittedName>
</protein>
<sequence>MTQPNDSLLARVRALLAKAEDPASTPAEAEAFTAKASELMAKYGIERAMLADANAEPDVPADRIVTMDNPWAREKQSLVAGIVEALRGQAVLRDWGSLHRVHMFGFQSDLERAELLYTSLLLQMTQQLAHVSVPWGENARAYRRSWILGFRHEVVRRIKAAEARAVAEASSPEAVSSTGRSTELVLADRKAIVEQRVLAEFGKLKARRTTYQGSGFQDGRAAGRTANIGQTGLRGGRRAIGGDR</sequence>
<evidence type="ECO:0000313" key="3">
    <source>
        <dbReference type="EMBL" id="MDT0567867.1"/>
    </source>
</evidence>
<dbReference type="RefSeq" id="WP_033530597.1">
    <property type="nucleotide sequence ID" value="NZ_JAVRFJ010000007.1"/>
</dbReference>
<proteinExistence type="predicted"/>
<feature type="domain" description="DUF7168" evidence="2">
    <location>
        <begin position="75"/>
        <end position="170"/>
    </location>
</feature>
<feature type="domain" description="DUF2786" evidence="1">
    <location>
        <begin position="8"/>
        <end position="46"/>
    </location>
</feature>
<comment type="caution">
    <text evidence="3">The sequence shown here is derived from an EMBL/GenBank/DDBJ whole genome shotgun (WGS) entry which is preliminary data.</text>
</comment>
<dbReference type="Pfam" id="PF23771">
    <property type="entry name" value="DUF7168"/>
    <property type="match status" value="1"/>
</dbReference>
<accession>A0ABU2YU71</accession>
<dbReference type="EMBL" id="JAVRFJ010000007">
    <property type="protein sequence ID" value="MDT0567867.1"/>
    <property type="molecule type" value="Genomic_DNA"/>
</dbReference>
<dbReference type="InterPro" id="IPR055592">
    <property type="entry name" value="DUF7168"/>
</dbReference>
<evidence type="ECO:0000313" key="4">
    <source>
        <dbReference type="Proteomes" id="UP001180737"/>
    </source>
</evidence>
<reference evidence="3" key="1">
    <citation type="submission" date="2024-05" db="EMBL/GenBank/DDBJ databases">
        <title>30 novel species of actinomycetes from the DSMZ collection.</title>
        <authorList>
            <person name="Nouioui I."/>
        </authorList>
    </citation>
    <scope>NUCLEOTIDE SEQUENCE</scope>
    <source>
        <strain evidence="3">DSM 3412</strain>
    </source>
</reference>
<dbReference type="InterPro" id="IPR024498">
    <property type="entry name" value="DUF2786"/>
</dbReference>